<feature type="chain" id="PRO_5038640496" description="LamG-like jellyroll fold domain-containing protein" evidence="6">
    <location>
        <begin position="22"/>
        <end position="2249"/>
    </location>
</feature>
<feature type="domain" description="LamG-like jellyroll fold" evidence="7">
    <location>
        <begin position="959"/>
        <end position="1114"/>
    </location>
</feature>
<dbReference type="Pfam" id="PF24517">
    <property type="entry name" value="CBM96"/>
    <property type="match status" value="1"/>
</dbReference>
<gene>
    <name evidence="8" type="ORF">BU204_27000</name>
</gene>
<feature type="domain" description="LamG-like jellyroll fold" evidence="7">
    <location>
        <begin position="1397"/>
        <end position="1543"/>
    </location>
</feature>
<evidence type="ECO:0000256" key="1">
    <source>
        <dbReference type="ARBA" id="ARBA00004613"/>
    </source>
</evidence>
<dbReference type="STRING" id="1912961.BU204_27000"/>
<evidence type="ECO:0000313" key="9">
    <source>
        <dbReference type="Proteomes" id="UP000185596"/>
    </source>
</evidence>
<feature type="compositionally biased region" description="Polar residues" evidence="5">
    <location>
        <begin position="1007"/>
        <end position="1022"/>
    </location>
</feature>
<dbReference type="SUPFAM" id="SSF49899">
    <property type="entry name" value="Concanavalin A-like lectins/glucanases"/>
    <property type="match status" value="6"/>
</dbReference>
<feature type="region of interest" description="Disordered" evidence="5">
    <location>
        <begin position="1137"/>
        <end position="1165"/>
    </location>
</feature>
<dbReference type="SMART" id="SM00560">
    <property type="entry name" value="LamGL"/>
    <property type="match status" value="6"/>
</dbReference>
<keyword evidence="3 6" id="KW-0732">Signal</keyword>
<feature type="domain" description="LamG-like jellyroll fold" evidence="7">
    <location>
        <begin position="1627"/>
        <end position="1766"/>
    </location>
</feature>
<dbReference type="EMBL" id="MSIE01000055">
    <property type="protein sequence ID" value="OLF13495.1"/>
    <property type="molecule type" value="Genomic_DNA"/>
</dbReference>
<feature type="signal peptide" evidence="6">
    <location>
        <begin position="1"/>
        <end position="21"/>
    </location>
</feature>
<evidence type="ECO:0000313" key="8">
    <source>
        <dbReference type="EMBL" id="OLF13495.1"/>
    </source>
</evidence>
<evidence type="ECO:0000259" key="7">
    <source>
        <dbReference type="SMART" id="SM00560"/>
    </source>
</evidence>
<evidence type="ECO:0000256" key="5">
    <source>
        <dbReference type="SAM" id="MobiDB-lite"/>
    </source>
</evidence>
<dbReference type="GO" id="GO:0006955">
    <property type="term" value="P:immune response"/>
    <property type="evidence" value="ECO:0007669"/>
    <property type="project" value="InterPro"/>
</dbReference>
<dbReference type="Proteomes" id="UP000185596">
    <property type="component" value="Unassembled WGS sequence"/>
</dbReference>
<comment type="caution">
    <text evidence="8">The sequence shown here is derived from an EMBL/GenBank/DDBJ whole genome shotgun (WGS) entry which is preliminary data.</text>
</comment>
<keyword evidence="9" id="KW-1185">Reference proteome</keyword>
<organism evidence="8 9">
    <name type="scientific">Actinophytocola xanthii</name>
    <dbReference type="NCBI Taxonomy" id="1912961"/>
    <lineage>
        <taxon>Bacteria</taxon>
        <taxon>Bacillati</taxon>
        <taxon>Actinomycetota</taxon>
        <taxon>Actinomycetes</taxon>
        <taxon>Pseudonocardiales</taxon>
        <taxon>Pseudonocardiaceae</taxon>
    </lineage>
</organism>
<evidence type="ECO:0000256" key="3">
    <source>
        <dbReference type="ARBA" id="ARBA00022729"/>
    </source>
</evidence>
<dbReference type="Gene3D" id="2.60.120.200">
    <property type="match status" value="6"/>
</dbReference>
<feature type="domain" description="LamG-like jellyroll fold" evidence="7">
    <location>
        <begin position="1838"/>
        <end position="1977"/>
    </location>
</feature>
<dbReference type="InterPro" id="IPR006558">
    <property type="entry name" value="LamG-like"/>
</dbReference>
<evidence type="ECO:0000256" key="6">
    <source>
        <dbReference type="SAM" id="SignalP"/>
    </source>
</evidence>
<dbReference type="InterPro" id="IPR042837">
    <property type="entry name" value="PTX3"/>
</dbReference>
<dbReference type="PANTHER" id="PTHR46943:SF1">
    <property type="entry name" value="PENTRAXIN-RELATED PROTEIN PTX3"/>
    <property type="match status" value="1"/>
</dbReference>
<dbReference type="NCBIfam" id="NF033679">
    <property type="entry name" value="DNRLRE_dom"/>
    <property type="match status" value="1"/>
</dbReference>
<protein>
    <recommendedName>
        <fullName evidence="7">LamG-like jellyroll fold domain-containing protein</fullName>
    </recommendedName>
</protein>
<dbReference type="InterPro" id="IPR055372">
    <property type="entry name" value="CBM96"/>
</dbReference>
<accession>A0A1Q8CGK1</accession>
<evidence type="ECO:0000256" key="4">
    <source>
        <dbReference type="ARBA" id="ARBA00023157"/>
    </source>
</evidence>
<feature type="domain" description="LamG-like jellyroll fold" evidence="7">
    <location>
        <begin position="736"/>
        <end position="878"/>
    </location>
</feature>
<keyword evidence="2" id="KW-0964">Secreted</keyword>
<comment type="subcellular location">
    <subcellularLocation>
        <location evidence="1">Secreted</location>
    </subcellularLocation>
</comment>
<feature type="region of interest" description="Disordered" evidence="5">
    <location>
        <begin position="1007"/>
        <end position="1033"/>
    </location>
</feature>
<sequence>MPRFTTAVVLLALLGSMVVAGAPWRAPAPPRVTTEAPDEASASLAARAQGRRVEVVSLRSEMSTTYANPDGSWTVDKSFGPVRVRRGARWVAVDADLARTPSGTYATRATTATVEVSSGGRVPLVQVYDGRRRLTLSWPTPLPAPTVDGSVATYAEVLPGVDLKVRATDAGFGHDVVVKTEEAAANPALARIRLALSATGLKVSTDSAGNLSAVDSAGTEVFHAPAPLMWDDAKPRVERSVGVEVSEDAMTLVPDVAMLRDPKTRFPVTIDPTYSHYTPGAQNKWTLVRRSHPTASHWNLQPRDQDERNLGVARVGHAPGWPAEYLDRSLFAFDTQRLAGSTIQSATFRIWQVWKYSNSCDPAAVDALQLWHTSGIASNTTWNNQPPWYTHLSSANSVPKAGSCDPNWVGLDAKSAVQTAATNGSPNLVLGLRAASEGNDTGWKRFYVQSGTYPMLSITYNRKPAAPTAVDTEPKLAACTWCGGTPYVGATRLNLKGAITDPDGGQVTGRWNIRKPGLETRSQTLASGSKFATPLDTTGIANGTTVTWDLTGTDGALTGPTVTGPKFVIDKTAPATEPAVNGVIYKPDNQWHGGVNVADTFTFGPGAETDIDHYLWGWQSPPSNKVPATGGLNGTAKVAISPEGDGPRTLYVQSVDRAGNRSLRTKEYRIYVRSGNGPYTQYSFEGNAQDTAYLGDNHGTLNGTAAFGAGAVGTAVHFDGHHGSDMTAPRAVATNGSFSVMAWVKLTNADYARAAVSQDGANFPGYALWYRPDTGKWAFGMANSDSTYAGTDQVLSTEPAQVNTWTHLAGVYDVSTKKLTLYVNGQKTGPTQTLRTVTSWDATGPLRIGRVKWQGALADPWAGSVDEVRVYDRAVTSTEVSAAVSGTNVQVAQWPFDEALNSTTPGQTAANTVTGGDAAILFADGAEFGRDNEGERGWVELDGTTGFVTTNRATLRTDQSFSVAATVSAHDFTRDFTVVCQHGSKVSGFCLEYDHDVDRWAFTLPHNDSATPSGRDSVSSDQAPAKPLADAVSQVQPTHLTGTFDTTTGRARLFVNGVEQKAPAGTAPGVPHTSLWHATGPLEIGRGLVAGTPANHLDGTVDEVRLYSRAISPEEIQGLVSQSDITAGTWTFDGDARDSSARGLHGQLHGGPSWTAGQTTAPDPGDLAVRLDGVDDHVSARKAVATNQSFSVTGWVRLDRAGQQGAVVSQDASAVNAFSLRVNATGRWTFAMPRSDSATAVVDEVVDSAAQVGVWTHLAAVYSRERGQIELYVNGVLAGTVAHTNTFDTGGGLRIGGGTKNGSVVDLFPGAVDDLSVYNRPLLLTEIRTMSGRDLSLAHHWTLDEGSGTSAADSTGARPAVSTGGVTREAGRVSNSVRTNGVDGALSTTGIDVRNDQSFTVAAWVNLDNYACDYRCTVDAVSVDGPQSSKFRLGHRVDMDQNPLGSWVFEMPSSDGTSYEAAVSFDPADVGQWVHLVGVYDAPSRTLWLYVNGNRIDNGTLLSPWQATGGVLIGRGKVNGAAAEFWPGGIDDVRMYSGALDRARIGALYRSFPAAAAPGASPDPDAGHWAFDEGTGTTAVDAGSQGLDATLVGSTSWSGDGRIKSAASFDGTTGYAKTVGRALDTGASFSSAAWVRLSGSGSQDRVVLGQDGTQLSAFQLKYESASGKWAIQVPSADATNSTKTVVRSTEPATGEWTHLALVYDKNVRQVRLYVNGVPSATEPGVVVPPSTGSFVIGRGKTNGADADFFSGSVDDVRLFTTALEDGQVRSVHDDAPWFGLGMWRFNESNTDDYHWRQVDATRSTSGTSFGPGINGLGLQLDGTAGAATTPTRAVTMWDSFTVSAWTRLTQGDKIATVLSQDGARTSGFALQYRPESGRWLFGASSQDADGAPLVGALSSQPAVLNQWVHLAGVYDHSAQQVRLYVNGQLAGTRNQNPMWPATGAFTIGRGKLNGAAAHFLPGAVDEVRVDQGMVSDAEIAVRAGWPAPAPQALGSFVNAAGDRYTAMTDSTIPPGYHYESALGLAVADQPDTHLLYGCISGTDRFTSADPACAGETVTGEVARVYSAPSADNPTIPIYSCRLGADRHESRHQSCAGGVNEGVLGYSIAFAPLVRYNSRSGADHWTSIDGTAPSYYQEGWYGWVAIAPQPGTQPVMSCRNDIDEFTSLELSCEGEQVIDGTGYVYTTPPAELESIPLYRCLHQTDRFVSASATCEGQTLDRPLGHALDTLPIHTPVDDAVTALTPDLPRF</sequence>
<feature type="domain" description="LamG-like jellyroll fold" evidence="7">
    <location>
        <begin position="1188"/>
        <end position="1325"/>
    </location>
</feature>
<dbReference type="Pfam" id="PF13385">
    <property type="entry name" value="Laminin_G_3"/>
    <property type="match status" value="6"/>
</dbReference>
<keyword evidence="4" id="KW-1015">Disulfide bond</keyword>
<reference evidence="8 9" key="1">
    <citation type="submission" date="2016-12" db="EMBL/GenBank/DDBJ databases">
        <title>The draft genome sequence of Actinophytocola sp. 11-183.</title>
        <authorList>
            <person name="Wang W."/>
            <person name="Yuan L."/>
        </authorList>
    </citation>
    <scope>NUCLEOTIDE SEQUENCE [LARGE SCALE GENOMIC DNA]</scope>
    <source>
        <strain evidence="8 9">11-183</strain>
    </source>
</reference>
<evidence type="ECO:0000256" key="2">
    <source>
        <dbReference type="ARBA" id="ARBA00022525"/>
    </source>
</evidence>
<dbReference type="PANTHER" id="PTHR46943">
    <property type="entry name" value="PENTRAXIN-RELATED PROTEIN PTX3"/>
    <property type="match status" value="1"/>
</dbReference>
<proteinExistence type="predicted"/>
<dbReference type="InterPro" id="IPR013320">
    <property type="entry name" value="ConA-like_dom_sf"/>
</dbReference>
<name>A0A1Q8CGK1_9PSEU</name>
<feature type="region of interest" description="Disordered" evidence="5">
    <location>
        <begin position="1347"/>
        <end position="1378"/>
    </location>
</feature>